<dbReference type="InterPro" id="IPR010225">
    <property type="entry name" value="HrpB"/>
</dbReference>
<dbReference type="InterPro" id="IPR007502">
    <property type="entry name" value="Helicase-assoc_dom"/>
</dbReference>
<dbReference type="STRING" id="54.SAMN02745121_03097"/>
<dbReference type="Gene3D" id="1.20.120.1080">
    <property type="match status" value="1"/>
</dbReference>
<dbReference type="PANTHER" id="PTHR43519">
    <property type="entry name" value="ATP-DEPENDENT RNA HELICASE HRPB"/>
    <property type="match status" value="1"/>
</dbReference>
<evidence type="ECO:0000256" key="1">
    <source>
        <dbReference type="ARBA" id="ARBA00022741"/>
    </source>
</evidence>
<dbReference type="PIRSF" id="PIRSF005496">
    <property type="entry name" value="ATP_hel_hrpB"/>
    <property type="match status" value="1"/>
</dbReference>
<reference evidence="9" key="1">
    <citation type="submission" date="2016-10" db="EMBL/GenBank/DDBJ databases">
        <authorList>
            <person name="Varghese N."/>
            <person name="Submissions S."/>
        </authorList>
    </citation>
    <scope>NUCLEOTIDE SEQUENCE [LARGE SCALE GENOMIC DNA]</scope>
    <source>
        <strain evidence="9">ATCC 25963</strain>
    </source>
</reference>
<dbReference type="Pfam" id="PF00271">
    <property type="entry name" value="Helicase_C"/>
    <property type="match status" value="1"/>
</dbReference>
<dbReference type="SMART" id="SM00847">
    <property type="entry name" value="HA2"/>
    <property type="match status" value="1"/>
</dbReference>
<dbReference type="NCBIfam" id="TIGR01970">
    <property type="entry name" value="DEAH_box_HrpB"/>
    <property type="match status" value="1"/>
</dbReference>
<protein>
    <submittedName>
        <fullName evidence="8">ATP-dependent helicase HrpB</fullName>
    </submittedName>
</protein>
<evidence type="ECO:0000313" key="9">
    <source>
        <dbReference type="Proteomes" id="UP000199400"/>
    </source>
</evidence>
<keyword evidence="3 8" id="KW-0347">Helicase</keyword>
<name>A0A1I1Y5R0_9BACT</name>
<evidence type="ECO:0000256" key="2">
    <source>
        <dbReference type="ARBA" id="ARBA00022801"/>
    </source>
</evidence>
<organism evidence="8 9">
    <name type="scientific">Nannocystis exedens</name>
    <dbReference type="NCBI Taxonomy" id="54"/>
    <lineage>
        <taxon>Bacteria</taxon>
        <taxon>Pseudomonadati</taxon>
        <taxon>Myxococcota</taxon>
        <taxon>Polyangia</taxon>
        <taxon>Nannocystales</taxon>
        <taxon>Nannocystaceae</taxon>
        <taxon>Nannocystis</taxon>
    </lineage>
</organism>
<evidence type="ECO:0000259" key="7">
    <source>
        <dbReference type="PROSITE" id="PS51194"/>
    </source>
</evidence>
<dbReference type="InterPro" id="IPR013689">
    <property type="entry name" value="RNA_helicase_ATP-dep_HrpB_C"/>
</dbReference>
<dbReference type="SUPFAM" id="SSF52540">
    <property type="entry name" value="P-loop containing nucleoside triphosphate hydrolases"/>
    <property type="match status" value="1"/>
</dbReference>
<dbReference type="AlphaFoldDB" id="A0A1I1Y5R0"/>
<dbReference type="Gene3D" id="3.40.50.300">
    <property type="entry name" value="P-loop containing nucleotide triphosphate hydrolases"/>
    <property type="match status" value="2"/>
</dbReference>
<proteinExistence type="predicted"/>
<dbReference type="Pfam" id="PF08482">
    <property type="entry name" value="HrpB_C"/>
    <property type="match status" value="1"/>
</dbReference>
<dbReference type="SMART" id="SM00490">
    <property type="entry name" value="HELICc"/>
    <property type="match status" value="1"/>
</dbReference>
<dbReference type="GO" id="GO:0005524">
    <property type="term" value="F:ATP binding"/>
    <property type="evidence" value="ECO:0007669"/>
    <property type="project" value="UniProtKB-KW"/>
</dbReference>
<dbReference type="GO" id="GO:0016787">
    <property type="term" value="F:hydrolase activity"/>
    <property type="evidence" value="ECO:0007669"/>
    <property type="project" value="UniProtKB-KW"/>
</dbReference>
<dbReference type="CDD" id="cd18791">
    <property type="entry name" value="SF2_C_RHA"/>
    <property type="match status" value="1"/>
</dbReference>
<feature type="domain" description="Helicase C-terminal" evidence="7">
    <location>
        <begin position="245"/>
        <end position="414"/>
    </location>
</feature>
<keyword evidence="1" id="KW-0547">Nucleotide-binding</keyword>
<keyword evidence="9" id="KW-1185">Reference proteome</keyword>
<evidence type="ECO:0000259" key="6">
    <source>
        <dbReference type="PROSITE" id="PS51192"/>
    </source>
</evidence>
<dbReference type="InterPro" id="IPR014001">
    <property type="entry name" value="Helicase_ATP-bd"/>
</dbReference>
<feature type="region of interest" description="Disordered" evidence="5">
    <location>
        <begin position="1"/>
        <end position="31"/>
    </location>
</feature>
<gene>
    <name evidence="8" type="ORF">SAMN02745121_03097</name>
</gene>
<evidence type="ECO:0000256" key="5">
    <source>
        <dbReference type="SAM" id="MobiDB-lite"/>
    </source>
</evidence>
<dbReference type="OrthoDB" id="9805617at2"/>
<accession>A0A1I1Y5R0</accession>
<dbReference type="EMBL" id="FOMX01000009">
    <property type="protein sequence ID" value="SFE13170.1"/>
    <property type="molecule type" value="Genomic_DNA"/>
</dbReference>
<dbReference type="InterPro" id="IPR048333">
    <property type="entry name" value="HA2_WH"/>
</dbReference>
<sequence length="886" mass="95035">MTPRTAHAAGRAARKTHATRRKPAGGRDRGGPLCCPVVATRAPSQLPIDEVLGDIVAALQRSPCAVVEAPPGAGKTTRVPLALLQAGLAGGREILVLQPRRLAARMTAARVAESLGEPLGATVGYQVRFESAVGPETRLRFITEGLLGRKLHADPQLRDVGVVVLDEFHERHIDGDLGLALLRALQRGARPDLKIVVMSATLDGAAVAAYLSEGAATECARITSAGRMFPVAIEHLGEPNELHSGVLRALAKLVDEGLDGDVLVFLPGAREIARAAETCAGFAAHHGLQVFPLHGELPPAEQDLAVRPCPQRKLILSTNVAETSVTIDGIAAVIDGGLARVAAHDPWTGIPTLQLGKISRASAAQRAGRAGRTRPGRCLRLYAQHDHDRRPEHTPPEIHRVDLAGALLDLHAFGVAEPAAFAWFEAPPAAALQAGEALLRRLGAIDPAGRVTPLGRRMLAFPLHPRLGRLMCEGVDRGVPGLACGAAALLSERSIRPAGALASCDADADVLVDLADLEKLRRRGDERGLLPGPARRALQVRDQLLRALPHDSRDRSKELGIKEQEREDRLRMALLAAFPERVAQAREDVGGFRALALAGGGAARLGPGSVVRTAPWLLALEVEQRREADRGAQVLVRSACAIEPEWLIDQLCDEIEERDELQWNAARERVEGARELRYMGLLLERTTGAKLPPAASELLRTQALAAGPERFVGDPEALRGLMARSAFVAAHVPGAPVITEAVAREVLAELCEGRTSFAELRAADLYGQLLARVAGGGGLERLAPTHVQLPGGRRAAVHYEPDKPPWLASRLQDFFGMSRGPHIAGGKVPLVLHLLAPNGRAEQVTTDLAGFWDRHYPEVRKALMRRYPRHSWPEDPRTAAPPAPRR</sequence>
<dbReference type="PANTHER" id="PTHR43519:SF1">
    <property type="entry name" value="ATP-DEPENDENT RNA HELICASE HRPB"/>
    <property type="match status" value="1"/>
</dbReference>
<dbReference type="Pfam" id="PF00270">
    <property type="entry name" value="DEAD"/>
    <property type="match status" value="1"/>
</dbReference>
<keyword evidence="4" id="KW-0067">ATP-binding</keyword>
<dbReference type="InterPro" id="IPR027417">
    <property type="entry name" value="P-loop_NTPase"/>
</dbReference>
<dbReference type="InterPro" id="IPR001650">
    <property type="entry name" value="Helicase_C-like"/>
</dbReference>
<dbReference type="Pfam" id="PF04408">
    <property type="entry name" value="WHD_HA2"/>
    <property type="match status" value="1"/>
</dbReference>
<dbReference type="FunFam" id="3.40.50.300:FF:002125">
    <property type="entry name" value="ATP-dependent helicase HrpB"/>
    <property type="match status" value="1"/>
</dbReference>
<dbReference type="PROSITE" id="PS51194">
    <property type="entry name" value="HELICASE_CTER"/>
    <property type="match status" value="1"/>
</dbReference>
<dbReference type="CDD" id="cd17990">
    <property type="entry name" value="DEXHc_HrpB"/>
    <property type="match status" value="1"/>
</dbReference>
<dbReference type="SMART" id="SM00487">
    <property type="entry name" value="DEXDc"/>
    <property type="match status" value="1"/>
</dbReference>
<dbReference type="GO" id="GO:0004386">
    <property type="term" value="F:helicase activity"/>
    <property type="evidence" value="ECO:0007669"/>
    <property type="project" value="UniProtKB-KW"/>
</dbReference>
<dbReference type="GO" id="GO:0003676">
    <property type="term" value="F:nucleic acid binding"/>
    <property type="evidence" value="ECO:0007669"/>
    <property type="project" value="InterPro"/>
</dbReference>
<dbReference type="Proteomes" id="UP000199400">
    <property type="component" value="Unassembled WGS sequence"/>
</dbReference>
<keyword evidence="2" id="KW-0378">Hydrolase</keyword>
<feature type="domain" description="Helicase ATP-binding" evidence="6">
    <location>
        <begin position="56"/>
        <end position="220"/>
    </location>
</feature>
<dbReference type="InterPro" id="IPR049614">
    <property type="entry name" value="HrpB_DEXH"/>
</dbReference>
<evidence type="ECO:0000313" key="8">
    <source>
        <dbReference type="EMBL" id="SFE13170.1"/>
    </source>
</evidence>
<dbReference type="PROSITE" id="PS51192">
    <property type="entry name" value="HELICASE_ATP_BIND_1"/>
    <property type="match status" value="1"/>
</dbReference>
<evidence type="ECO:0000256" key="4">
    <source>
        <dbReference type="ARBA" id="ARBA00022840"/>
    </source>
</evidence>
<dbReference type="InterPro" id="IPR011545">
    <property type="entry name" value="DEAD/DEAH_box_helicase_dom"/>
</dbReference>
<feature type="compositionally biased region" description="Basic residues" evidence="5">
    <location>
        <begin position="12"/>
        <end position="24"/>
    </location>
</feature>
<evidence type="ECO:0000256" key="3">
    <source>
        <dbReference type="ARBA" id="ARBA00022806"/>
    </source>
</evidence>
<feature type="compositionally biased region" description="Low complexity" evidence="5">
    <location>
        <begin position="1"/>
        <end position="11"/>
    </location>
</feature>